<reference evidence="2" key="1">
    <citation type="submission" date="2015-07" db="EMBL/GenBank/DDBJ databases">
        <title>MeaNS - Measles Nucleotide Surveillance Program.</title>
        <authorList>
            <person name="Tran T."/>
            <person name="Druce J."/>
        </authorList>
    </citation>
    <scope>NUCLEOTIDE SEQUENCE</scope>
    <source>
        <strain evidence="2">UCB-OBI-ISO-001</strain>
        <tissue evidence="2">Gonad</tissue>
    </source>
</reference>
<name>A0A0L8FZL7_OCTBM</name>
<dbReference type="AlphaFoldDB" id="A0A0L8FZL7"/>
<keyword evidence="1" id="KW-1133">Transmembrane helix</keyword>
<proteinExistence type="predicted"/>
<organism evidence="2">
    <name type="scientific">Octopus bimaculoides</name>
    <name type="common">California two-spotted octopus</name>
    <dbReference type="NCBI Taxonomy" id="37653"/>
    <lineage>
        <taxon>Eukaryota</taxon>
        <taxon>Metazoa</taxon>
        <taxon>Spiralia</taxon>
        <taxon>Lophotrochozoa</taxon>
        <taxon>Mollusca</taxon>
        <taxon>Cephalopoda</taxon>
        <taxon>Coleoidea</taxon>
        <taxon>Octopodiformes</taxon>
        <taxon>Octopoda</taxon>
        <taxon>Incirrata</taxon>
        <taxon>Octopodidae</taxon>
        <taxon>Octopus</taxon>
    </lineage>
</organism>
<feature type="transmembrane region" description="Helical" evidence="1">
    <location>
        <begin position="21"/>
        <end position="42"/>
    </location>
</feature>
<accession>A0A0L8FZL7</accession>
<keyword evidence="1" id="KW-0472">Membrane</keyword>
<evidence type="ECO:0000256" key="1">
    <source>
        <dbReference type="SAM" id="Phobius"/>
    </source>
</evidence>
<sequence length="66" mass="7739">MTNEFINKKLNPACIYVSRQVGYIYVHVYIMHIIIVIHPAGISCISEINESQLMILLTRKRTEYKK</sequence>
<dbReference type="EMBL" id="KQ424993">
    <property type="protein sequence ID" value="KOF70177.1"/>
    <property type="molecule type" value="Genomic_DNA"/>
</dbReference>
<evidence type="ECO:0000313" key="2">
    <source>
        <dbReference type="EMBL" id="KOF70177.1"/>
    </source>
</evidence>
<gene>
    <name evidence="2" type="ORF">OCBIM_22003355mg</name>
</gene>
<keyword evidence="1" id="KW-0812">Transmembrane</keyword>
<protein>
    <submittedName>
        <fullName evidence="2">Uncharacterized protein</fullName>
    </submittedName>
</protein>